<organism evidence="2 3">
    <name type="scientific">Hartmannibacter diazotrophicus</name>
    <dbReference type="NCBI Taxonomy" id="1482074"/>
    <lineage>
        <taxon>Bacteria</taxon>
        <taxon>Pseudomonadati</taxon>
        <taxon>Pseudomonadota</taxon>
        <taxon>Alphaproteobacteria</taxon>
        <taxon>Hyphomicrobiales</taxon>
        <taxon>Pleomorphomonadaceae</taxon>
        <taxon>Hartmannibacter</taxon>
    </lineage>
</organism>
<dbReference type="InterPro" id="IPR018490">
    <property type="entry name" value="cNMP-bd_dom_sf"/>
</dbReference>
<proteinExistence type="predicted"/>
<dbReference type="InterPro" id="IPR000595">
    <property type="entry name" value="cNMP-bd_dom"/>
</dbReference>
<feature type="domain" description="Cyclic nucleotide-binding" evidence="1">
    <location>
        <begin position="15"/>
        <end position="133"/>
    </location>
</feature>
<dbReference type="OrthoDB" id="9807547at2"/>
<gene>
    <name evidence="2" type="ORF">HDIA_4626</name>
</gene>
<dbReference type="GO" id="GO:0005829">
    <property type="term" value="C:cytosol"/>
    <property type="evidence" value="ECO:0007669"/>
    <property type="project" value="TreeGrafter"/>
</dbReference>
<dbReference type="CDD" id="cd00038">
    <property type="entry name" value="CAP_ED"/>
    <property type="match status" value="1"/>
</dbReference>
<accession>A0A2C9DCY8</accession>
<evidence type="ECO:0000313" key="3">
    <source>
        <dbReference type="Proteomes" id="UP000223606"/>
    </source>
</evidence>
<dbReference type="SMART" id="SM00100">
    <property type="entry name" value="cNMP"/>
    <property type="match status" value="1"/>
</dbReference>
<dbReference type="Proteomes" id="UP000223606">
    <property type="component" value="Chromosome 1"/>
</dbReference>
<dbReference type="KEGG" id="hdi:HDIA_4626"/>
<dbReference type="Gene3D" id="2.60.120.10">
    <property type="entry name" value="Jelly Rolls"/>
    <property type="match status" value="1"/>
</dbReference>
<dbReference type="GO" id="GO:0003700">
    <property type="term" value="F:DNA-binding transcription factor activity"/>
    <property type="evidence" value="ECO:0007669"/>
    <property type="project" value="TreeGrafter"/>
</dbReference>
<name>A0A2C9DCY8_9HYPH</name>
<dbReference type="PANTHER" id="PTHR24567">
    <property type="entry name" value="CRP FAMILY TRANSCRIPTIONAL REGULATORY PROTEIN"/>
    <property type="match status" value="1"/>
</dbReference>
<keyword evidence="3" id="KW-1185">Reference proteome</keyword>
<dbReference type="SUPFAM" id="SSF51206">
    <property type="entry name" value="cAMP-binding domain-like"/>
    <property type="match status" value="1"/>
</dbReference>
<dbReference type="InterPro" id="IPR014710">
    <property type="entry name" value="RmlC-like_jellyroll"/>
</dbReference>
<evidence type="ECO:0000259" key="1">
    <source>
        <dbReference type="PROSITE" id="PS50042"/>
    </source>
</evidence>
<dbReference type="RefSeq" id="WP_099558394.1">
    <property type="nucleotide sequence ID" value="NZ_LT960614.1"/>
</dbReference>
<sequence length="153" mass="17175">MSLESDVSLLGRVPLLAEFGAERLRLLAFSAESLRLEDGQVLFEAGDTADSAYVIVSGEIALYSPFRANHLLEVCGSGRMIDERSLIVTGERLSRAVARGDCEIIRIRRNLFRRMLEEYPDTAARLRPHFAAKLVELSEALDPVRRRLDDLDD</sequence>
<reference evidence="3" key="1">
    <citation type="submission" date="2017-09" db="EMBL/GenBank/DDBJ databases">
        <title>Genome sequence of Nannocystis excedens DSM 71.</title>
        <authorList>
            <person name="Blom J."/>
        </authorList>
    </citation>
    <scope>NUCLEOTIDE SEQUENCE [LARGE SCALE GENOMIC DNA]</scope>
    <source>
        <strain evidence="3">type strain: E19</strain>
    </source>
</reference>
<dbReference type="PANTHER" id="PTHR24567:SF68">
    <property type="entry name" value="DNA-BINDING TRANSCRIPTIONAL DUAL REGULATOR CRP"/>
    <property type="match status" value="1"/>
</dbReference>
<dbReference type="InterPro" id="IPR050397">
    <property type="entry name" value="Env_Response_Regulators"/>
</dbReference>
<dbReference type="AlphaFoldDB" id="A0A2C9DCY8"/>
<protein>
    <submittedName>
        <fullName evidence="2">Putative signal-transduction protein containing cAMP-binding and CBS domains</fullName>
    </submittedName>
</protein>
<dbReference type="PROSITE" id="PS50042">
    <property type="entry name" value="CNMP_BINDING_3"/>
    <property type="match status" value="1"/>
</dbReference>
<dbReference type="EMBL" id="LT960614">
    <property type="protein sequence ID" value="SON58167.1"/>
    <property type="molecule type" value="Genomic_DNA"/>
</dbReference>
<dbReference type="Pfam" id="PF00027">
    <property type="entry name" value="cNMP_binding"/>
    <property type="match status" value="1"/>
</dbReference>
<evidence type="ECO:0000313" key="2">
    <source>
        <dbReference type="EMBL" id="SON58167.1"/>
    </source>
</evidence>